<evidence type="ECO:0000313" key="5">
    <source>
        <dbReference type="Proteomes" id="UP000730618"/>
    </source>
</evidence>
<name>A0ABM8VV17_9BACL</name>
<dbReference type="Proteomes" id="UP000730618">
    <property type="component" value="Unassembled WGS sequence"/>
</dbReference>
<dbReference type="Pfam" id="PF08028">
    <property type="entry name" value="Acyl-CoA_dh_2"/>
    <property type="match status" value="1"/>
</dbReference>
<keyword evidence="1 4" id="KW-0560">Oxidoreductase</keyword>
<comment type="caution">
    <text evidence="4">The sequence shown here is derived from an EMBL/GenBank/DDBJ whole genome shotgun (WGS) entry which is preliminary data.</text>
</comment>
<dbReference type="PANTHER" id="PTHR43884:SF25">
    <property type="entry name" value="ACYL-COA DEHYDROGENASE YDBM-RELATED"/>
    <property type="match status" value="1"/>
</dbReference>
<dbReference type="RefSeq" id="WP_218103564.1">
    <property type="nucleotide sequence ID" value="NZ_CAJVCE010000075.1"/>
</dbReference>
<sequence>MSLPDVTKTSYDDNLREITNTLLNRAGNYDQSGLFPHDNFDLIVQHGLNKITIPEEYGGWGFGFEKTSEAIITLASGCPSTALCLSMHYYTVAGLSKLLSKEQKQSLFKNIIEKGQFVTSFNQPNVSIVHANQDLSNSTEITITKVNGGYTVNGLKKYVSGITRFNYLPIFGNQIGIEKSRYGVTAMLALIDDPGVRIKESWDFSALKSTLSHDVIFEDVFISNDRLIGREGFGIEDTPSLVYWSRLAISSVYLGIAKAALDYITKVIKEKKDKISRKTIAFLPGTQFALSDIKIKYDAAESQLMMFAKQADQETIAGRYTDQLFQKALMTKYFVSHSCNEIVWQAMQIEGMNSLFKGNQLERLYRDVRAATFHQPNDDLIKEILAKKALGLIVPKNRWL</sequence>
<evidence type="ECO:0000256" key="1">
    <source>
        <dbReference type="ARBA" id="ARBA00023002"/>
    </source>
</evidence>
<evidence type="ECO:0000259" key="2">
    <source>
        <dbReference type="Pfam" id="PF02771"/>
    </source>
</evidence>
<feature type="domain" description="Acyl-CoA dehydrogenase/oxidase N-terminal" evidence="2">
    <location>
        <begin position="15"/>
        <end position="112"/>
    </location>
</feature>
<organism evidence="4 5">
    <name type="scientific">Paenibacillus allorhizosphaerae</name>
    <dbReference type="NCBI Taxonomy" id="2849866"/>
    <lineage>
        <taxon>Bacteria</taxon>
        <taxon>Bacillati</taxon>
        <taxon>Bacillota</taxon>
        <taxon>Bacilli</taxon>
        <taxon>Bacillales</taxon>
        <taxon>Paenibacillaceae</taxon>
        <taxon>Paenibacillus</taxon>
    </lineage>
</organism>
<dbReference type="InterPro" id="IPR013786">
    <property type="entry name" value="AcylCoA_DH/ox_N"/>
</dbReference>
<protein>
    <submittedName>
        <fullName evidence="4">Acryloyl-CoA reductase (NADH)</fullName>
        <ecNumber evidence="4">1.3.1.95</ecNumber>
    </submittedName>
</protein>
<dbReference type="PANTHER" id="PTHR43884">
    <property type="entry name" value="ACYL-COA DEHYDROGENASE"/>
    <property type="match status" value="1"/>
</dbReference>
<feature type="domain" description="Acyl-CoA dehydrogenase C-terminal" evidence="3">
    <location>
        <begin position="248"/>
        <end position="375"/>
    </location>
</feature>
<dbReference type="PIRSF" id="PIRSF016578">
    <property type="entry name" value="HsaA"/>
    <property type="match status" value="1"/>
</dbReference>
<dbReference type="Pfam" id="PF02771">
    <property type="entry name" value="Acyl-CoA_dh_N"/>
    <property type="match status" value="1"/>
</dbReference>
<dbReference type="GO" id="GO:0043958">
    <property type="term" value="F:acryloyl-CoA reductase (NADH) activity"/>
    <property type="evidence" value="ECO:0007669"/>
    <property type="project" value="UniProtKB-EC"/>
</dbReference>
<keyword evidence="5" id="KW-1185">Reference proteome</keyword>
<evidence type="ECO:0000259" key="3">
    <source>
        <dbReference type="Pfam" id="PF08028"/>
    </source>
</evidence>
<proteinExistence type="predicted"/>
<accession>A0ABM8VV17</accession>
<gene>
    <name evidence="4" type="primary">acrC</name>
    <name evidence="4" type="ORF">PAECIP111802_07456</name>
</gene>
<dbReference type="InterPro" id="IPR013107">
    <property type="entry name" value="Acyl-CoA_DH_C"/>
</dbReference>
<evidence type="ECO:0000313" key="4">
    <source>
        <dbReference type="EMBL" id="CAG7659186.1"/>
    </source>
</evidence>
<dbReference type="EC" id="1.3.1.95" evidence="4"/>
<dbReference type="EMBL" id="CAJVCE010000075">
    <property type="protein sequence ID" value="CAG7659186.1"/>
    <property type="molecule type" value="Genomic_DNA"/>
</dbReference>
<reference evidence="4 5" key="1">
    <citation type="submission" date="2021-06" db="EMBL/GenBank/DDBJ databases">
        <authorList>
            <person name="Criscuolo A."/>
        </authorList>
    </citation>
    <scope>NUCLEOTIDE SEQUENCE [LARGE SCALE GENOMIC DNA]</scope>
    <source>
        <strain evidence="5">CIP 111802</strain>
    </source>
</reference>
<dbReference type="CDD" id="cd00567">
    <property type="entry name" value="ACAD"/>
    <property type="match status" value="1"/>
</dbReference>